<dbReference type="Proteomes" id="UP001144372">
    <property type="component" value="Unassembled WGS sequence"/>
</dbReference>
<accession>A0A9W6L959</accession>
<gene>
    <name evidence="3" type="ORF">DAMNIGENAA_24130</name>
</gene>
<evidence type="ECO:0000256" key="1">
    <source>
        <dbReference type="SAM" id="MobiDB-lite"/>
    </source>
</evidence>
<proteinExistence type="predicted"/>
<comment type="caution">
    <text evidence="3">The sequence shown here is derived from an EMBL/GenBank/DDBJ whole genome shotgun (WGS) entry which is preliminary data.</text>
</comment>
<sequence length="86" mass="9653">MDFILLFLGATFIYAGVLMVVQDLYAGFVSGGIGICMSARPLFHIWIWGKELLGIGRRGGRVRGNTKLRIVRPPQEDDERRPPTVH</sequence>
<protein>
    <submittedName>
        <fullName evidence="3">Uncharacterized protein</fullName>
    </submittedName>
</protein>
<evidence type="ECO:0000313" key="3">
    <source>
        <dbReference type="EMBL" id="GLI34980.1"/>
    </source>
</evidence>
<keyword evidence="4" id="KW-1185">Reference proteome</keyword>
<dbReference type="EMBL" id="BSDR01000001">
    <property type="protein sequence ID" value="GLI34980.1"/>
    <property type="molecule type" value="Genomic_DNA"/>
</dbReference>
<name>A0A9W6L959_9BACT</name>
<feature type="region of interest" description="Disordered" evidence="1">
    <location>
        <begin position="66"/>
        <end position="86"/>
    </location>
</feature>
<organism evidence="3 4">
    <name type="scientific">Desulforhabdus amnigena</name>
    <dbReference type="NCBI Taxonomy" id="40218"/>
    <lineage>
        <taxon>Bacteria</taxon>
        <taxon>Pseudomonadati</taxon>
        <taxon>Thermodesulfobacteriota</taxon>
        <taxon>Syntrophobacteria</taxon>
        <taxon>Syntrophobacterales</taxon>
        <taxon>Syntrophobacteraceae</taxon>
        <taxon>Desulforhabdus</taxon>
    </lineage>
</organism>
<evidence type="ECO:0000256" key="2">
    <source>
        <dbReference type="SAM" id="Phobius"/>
    </source>
</evidence>
<reference evidence="3" key="1">
    <citation type="submission" date="2022-12" db="EMBL/GenBank/DDBJ databases">
        <title>Reference genome sequencing for broad-spectrum identification of bacterial and archaeal isolates by mass spectrometry.</title>
        <authorList>
            <person name="Sekiguchi Y."/>
            <person name="Tourlousse D.M."/>
        </authorList>
    </citation>
    <scope>NUCLEOTIDE SEQUENCE</scope>
    <source>
        <strain evidence="3">ASRB1</strain>
    </source>
</reference>
<feature type="compositionally biased region" description="Basic and acidic residues" evidence="1">
    <location>
        <begin position="74"/>
        <end position="86"/>
    </location>
</feature>
<keyword evidence="2" id="KW-0472">Membrane</keyword>
<feature type="transmembrane region" description="Helical" evidence="2">
    <location>
        <begin position="25"/>
        <end position="48"/>
    </location>
</feature>
<dbReference type="AlphaFoldDB" id="A0A9W6L959"/>
<keyword evidence="2" id="KW-1133">Transmembrane helix</keyword>
<keyword evidence="2" id="KW-0812">Transmembrane</keyword>
<evidence type="ECO:0000313" key="4">
    <source>
        <dbReference type="Proteomes" id="UP001144372"/>
    </source>
</evidence>